<gene>
    <name evidence="2" type="ORF">KSB_84460</name>
</gene>
<reference evidence="2 3" key="1">
    <citation type="journal article" date="2021" name="Int. J. Syst. Evol. Microbiol.">
        <title>Reticulibacter mediterranei gen. nov., sp. nov., within the new family Reticulibacteraceae fam. nov., and Ktedonospora formicarum gen. nov., sp. nov., Ktedonobacter robiniae sp. nov., Dictyobacter formicarum sp. nov. and Dictyobacter arantiisoli sp. nov., belonging to the class Ktedonobacteria.</title>
        <authorList>
            <person name="Yabe S."/>
            <person name="Zheng Y."/>
            <person name="Wang C.M."/>
            <person name="Sakai Y."/>
            <person name="Abe K."/>
            <person name="Yokota A."/>
            <person name="Donadio S."/>
            <person name="Cavaletti L."/>
            <person name="Monciardini P."/>
        </authorList>
    </citation>
    <scope>NUCLEOTIDE SEQUENCE [LARGE SCALE GENOMIC DNA]</scope>
    <source>
        <strain evidence="2 3">SOSP1-30</strain>
    </source>
</reference>
<accession>A0ABQ3V4T3</accession>
<keyword evidence="3" id="KW-1185">Reference proteome</keyword>
<evidence type="ECO:0000313" key="3">
    <source>
        <dbReference type="Proteomes" id="UP000654345"/>
    </source>
</evidence>
<organism evidence="2 3">
    <name type="scientific">Ktedonobacter robiniae</name>
    <dbReference type="NCBI Taxonomy" id="2778365"/>
    <lineage>
        <taxon>Bacteria</taxon>
        <taxon>Bacillati</taxon>
        <taxon>Chloroflexota</taxon>
        <taxon>Ktedonobacteria</taxon>
        <taxon>Ktedonobacterales</taxon>
        <taxon>Ktedonobacteraceae</taxon>
        <taxon>Ktedonobacter</taxon>
    </lineage>
</organism>
<protein>
    <submittedName>
        <fullName evidence="2">Uncharacterized protein</fullName>
    </submittedName>
</protein>
<feature type="region of interest" description="Disordered" evidence="1">
    <location>
        <begin position="1"/>
        <end position="47"/>
    </location>
</feature>
<sequence length="79" mass="8304">MQIGNMTARPKPKKEEAAAKGSPNESPTTGGTAAAGEHYLPNGATAKSGLNKSILDAVWGRFITLCACKAEDRRNLVSF</sequence>
<proteinExistence type="predicted"/>
<evidence type="ECO:0000256" key="1">
    <source>
        <dbReference type="SAM" id="MobiDB-lite"/>
    </source>
</evidence>
<comment type="caution">
    <text evidence="2">The sequence shown here is derived from an EMBL/GenBank/DDBJ whole genome shotgun (WGS) entry which is preliminary data.</text>
</comment>
<dbReference type="EMBL" id="BNJG01000003">
    <property type="protein sequence ID" value="GHO59971.1"/>
    <property type="molecule type" value="Genomic_DNA"/>
</dbReference>
<name>A0ABQ3V4T3_9CHLR</name>
<dbReference type="Proteomes" id="UP000654345">
    <property type="component" value="Unassembled WGS sequence"/>
</dbReference>
<evidence type="ECO:0000313" key="2">
    <source>
        <dbReference type="EMBL" id="GHO59971.1"/>
    </source>
</evidence>